<proteinExistence type="predicted"/>
<sequence length="457" mass="51121">MATKNSYLFVESKSFVSAISDIDQNGKYSNLNLNKTTKFSKSDFQYDFKKYNNKRFGSEISNFETNENEVEKCWKKESFSNSATKNDIILSIHIATFENSIDNENAKYKSIKKQKNAKQIFIGSSSKIQNPFEFSRQQSDNTSSSEPEVSQYSASQRLFNAYLTTLAPNPVESVSTEDQGQGPPPPYQPAAIVQVQASPVPSSSPSGVVMVQPVQFHGSNFHAYSESISLPRGENRNNWLKYVVGVFELDEGICDEYGLNKSMFNDTDKLKLARKHGKQLMQLCGDAQFPNFVNYIKRLGCNNLTAQSSHSLALSLFEPALFDSNAPSFDELSTSNFNAATPSSQSVSTARSLSVSTQHSTSFFSSPSTPTFNSIMESPDVLMNLVELKRKLNLTLIYDRNAIKVLKGVIEMQLHELSNVIEIKVMNENSIVEEIVWSKEVSMLQYAIAGLITKHFE</sequence>
<evidence type="ECO:0000313" key="1">
    <source>
        <dbReference type="Proteomes" id="UP000887578"/>
    </source>
</evidence>
<dbReference type="WBParaSite" id="PDA_v2.g25453.t1">
    <property type="protein sequence ID" value="PDA_v2.g25453.t1"/>
    <property type="gene ID" value="PDA_v2.g25453"/>
</dbReference>
<organism evidence="1 2">
    <name type="scientific">Panagrolaimus davidi</name>
    <dbReference type="NCBI Taxonomy" id="227884"/>
    <lineage>
        <taxon>Eukaryota</taxon>
        <taxon>Metazoa</taxon>
        <taxon>Ecdysozoa</taxon>
        <taxon>Nematoda</taxon>
        <taxon>Chromadorea</taxon>
        <taxon>Rhabditida</taxon>
        <taxon>Tylenchina</taxon>
        <taxon>Panagrolaimomorpha</taxon>
        <taxon>Panagrolaimoidea</taxon>
        <taxon>Panagrolaimidae</taxon>
        <taxon>Panagrolaimus</taxon>
    </lineage>
</organism>
<protein>
    <submittedName>
        <fullName evidence="2">Uncharacterized protein</fullName>
    </submittedName>
</protein>
<dbReference type="AlphaFoldDB" id="A0A914QE37"/>
<accession>A0A914QE37</accession>
<name>A0A914QE37_9BILA</name>
<evidence type="ECO:0000313" key="2">
    <source>
        <dbReference type="WBParaSite" id="PDA_v2.g25453.t1"/>
    </source>
</evidence>
<keyword evidence="1" id="KW-1185">Reference proteome</keyword>
<reference evidence="2" key="1">
    <citation type="submission" date="2022-11" db="UniProtKB">
        <authorList>
            <consortium name="WormBaseParasite"/>
        </authorList>
    </citation>
    <scope>IDENTIFICATION</scope>
</reference>
<dbReference type="Proteomes" id="UP000887578">
    <property type="component" value="Unplaced"/>
</dbReference>